<name>A0A8T0RG41_PANVG</name>
<evidence type="ECO:0000256" key="1">
    <source>
        <dbReference type="SAM" id="MobiDB-lite"/>
    </source>
</evidence>
<dbReference type="AlphaFoldDB" id="A0A8T0RG41"/>
<feature type="compositionally biased region" description="Basic residues" evidence="1">
    <location>
        <begin position="87"/>
        <end position="102"/>
    </location>
</feature>
<organism evidence="2 3">
    <name type="scientific">Panicum virgatum</name>
    <name type="common">Blackwell switchgrass</name>
    <dbReference type="NCBI Taxonomy" id="38727"/>
    <lineage>
        <taxon>Eukaryota</taxon>
        <taxon>Viridiplantae</taxon>
        <taxon>Streptophyta</taxon>
        <taxon>Embryophyta</taxon>
        <taxon>Tracheophyta</taxon>
        <taxon>Spermatophyta</taxon>
        <taxon>Magnoliopsida</taxon>
        <taxon>Liliopsida</taxon>
        <taxon>Poales</taxon>
        <taxon>Poaceae</taxon>
        <taxon>PACMAD clade</taxon>
        <taxon>Panicoideae</taxon>
        <taxon>Panicodae</taxon>
        <taxon>Paniceae</taxon>
        <taxon>Panicinae</taxon>
        <taxon>Panicum</taxon>
        <taxon>Panicum sect. Hiantes</taxon>
    </lineage>
</organism>
<dbReference type="EMBL" id="CM029047">
    <property type="protein sequence ID" value="KAG2584088.1"/>
    <property type="molecule type" value="Genomic_DNA"/>
</dbReference>
<evidence type="ECO:0000313" key="2">
    <source>
        <dbReference type="EMBL" id="KAG2584088.1"/>
    </source>
</evidence>
<feature type="compositionally biased region" description="Basic residues" evidence="1">
    <location>
        <begin position="158"/>
        <end position="169"/>
    </location>
</feature>
<feature type="compositionally biased region" description="Low complexity" evidence="1">
    <location>
        <begin position="49"/>
        <end position="67"/>
    </location>
</feature>
<protein>
    <submittedName>
        <fullName evidence="2">Uncharacterized protein</fullName>
    </submittedName>
</protein>
<keyword evidence="3" id="KW-1185">Reference proteome</keyword>
<feature type="region of interest" description="Disordered" evidence="1">
    <location>
        <begin position="1"/>
        <end position="102"/>
    </location>
</feature>
<accession>A0A8T0RG41</accession>
<feature type="compositionally biased region" description="Pro residues" evidence="1">
    <location>
        <begin position="1"/>
        <end position="12"/>
    </location>
</feature>
<feature type="region of interest" description="Disordered" evidence="1">
    <location>
        <begin position="138"/>
        <end position="197"/>
    </location>
</feature>
<dbReference type="Proteomes" id="UP000823388">
    <property type="component" value="Chromosome 6K"/>
</dbReference>
<sequence length="238" mass="26472">MTPRSSPLPRPDPALRLLHRRRRRRGPRPPPPRRGLPRRQARPRRRRVAPLAPVRRARGPLHLPGRAPLERPRPPGPAAALRGLVGVRHRRRPPLRRPPHLRPRRVLAPRPVLRGLLALLRGLHRRAVRLRVPRRGRPRAAWARHQPGRPQLGAHRGGPPHRRAPRRRGGGAGGTPRVGGALHCRAQGGDARGRGPADVLPLVRRNVAAARHRSGEVQGRHPVDQDGEGARGGPCWIV</sequence>
<feature type="compositionally biased region" description="Basic residues" evidence="1">
    <location>
        <begin position="17"/>
        <end position="27"/>
    </location>
</feature>
<gene>
    <name evidence="2" type="ORF">PVAP13_6KG271106</name>
</gene>
<proteinExistence type="predicted"/>
<feature type="region of interest" description="Disordered" evidence="1">
    <location>
        <begin position="210"/>
        <end position="238"/>
    </location>
</feature>
<feature type="compositionally biased region" description="Basic residues" evidence="1">
    <location>
        <begin position="35"/>
        <end position="48"/>
    </location>
</feature>
<comment type="caution">
    <text evidence="2">The sequence shown here is derived from an EMBL/GenBank/DDBJ whole genome shotgun (WGS) entry which is preliminary data.</text>
</comment>
<feature type="compositionally biased region" description="Basic and acidic residues" evidence="1">
    <location>
        <begin position="213"/>
        <end position="224"/>
    </location>
</feature>
<reference evidence="2" key="1">
    <citation type="submission" date="2020-05" db="EMBL/GenBank/DDBJ databases">
        <title>WGS assembly of Panicum virgatum.</title>
        <authorList>
            <person name="Lovell J.T."/>
            <person name="Jenkins J."/>
            <person name="Shu S."/>
            <person name="Juenger T.E."/>
            <person name="Schmutz J."/>
        </authorList>
    </citation>
    <scope>NUCLEOTIDE SEQUENCE</scope>
    <source>
        <strain evidence="2">AP13</strain>
    </source>
</reference>
<evidence type="ECO:0000313" key="3">
    <source>
        <dbReference type="Proteomes" id="UP000823388"/>
    </source>
</evidence>